<evidence type="ECO:0000256" key="4">
    <source>
        <dbReference type="ARBA" id="ARBA00022692"/>
    </source>
</evidence>
<dbReference type="OrthoDB" id="6075923at2759"/>
<feature type="transmembrane region" description="Helical" evidence="7">
    <location>
        <begin position="158"/>
        <end position="177"/>
    </location>
</feature>
<feature type="region of interest" description="Disordered" evidence="8">
    <location>
        <begin position="1"/>
        <end position="103"/>
    </location>
</feature>
<organism evidence="9 10">
    <name type="scientific">Owenia fusiformis</name>
    <name type="common">Polychaete worm</name>
    <dbReference type="NCBI Taxonomy" id="6347"/>
    <lineage>
        <taxon>Eukaryota</taxon>
        <taxon>Metazoa</taxon>
        <taxon>Spiralia</taxon>
        <taxon>Lophotrochozoa</taxon>
        <taxon>Annelida</taxon>
        <taxon>Polychaeta</taxon>
        <taxon>Sedentaria</taxon>
        <taxon>Canalipalpata</taxon>
        <taxon>Sabellida</taxon>
        <taxon>Oweniida</taxon>
        <taxon>Oweniidae</taxon>
        <taxon>Owenia</taxon>
    </lineage>
</organism>
<evidence type="ECO:0000256" key="8">
    <source>
        <dbReference type="SAM" id="MobiDB-lite"/>
    </source>
</evidence>
<dbReference type="EMBL" id="CAIIXF020000007">
    <property type="protein sequence ID" value="CAH1790076.1"/>
    <property type="molecule type" value="Genomic_DNA"/>
</dbReference>
<keyword evidence="10" id="KW-1185">Reference proteome</keyword>
<evidence type="ECO:0000256" key="6">
    <source>
        <dbReference type="ARBA" id="ARBA00023136"/>
    </source>
</evidence>
<reference evidence="9" key="1">
    <citation type="submission" date="2022-03" db="EMBL/GenBank/DDBJ databases">
        <authorList>
            <person name="Martin C."/>
        </authorList>
    </citation>
    <scope>NUCLEOTIDE SEQUENCE</scope>
</reference>
<evidence type="ECO:0000256" key="5">
    <source>
        <dbReference type="ARBA" id="ARBA00022989"/>
    </source>
</evidence>
<dbReference type="PANTHER" id="PTHR10590">
    <property type="entry name" value="SODIUM/NUCLEOSIDE COTRANSPORTER"/>
    <property type="match status" value="1"/>
</dbReference>
<feature type="transmembrane region" description="Helical" evidence="7">
    <location>
        <begin position="646"/>
        <end position="668"/>
    </location>
</feature>
<feature type="transmembrane region" description="Helical" evidence="7">
    <location>
        <begin position="421"/>
        <end position="443"/>
    </location>
</feature>
<evidence type="ECO:0000256" key="3">
    <source>
        <dbReference type="ARBA" id="ARBA00022475"/>
    </source>
</evidence>
<dbReference type="AlphaFoldDB" id="A0A8J1TT27"/>
<feature type="transmembrane region" description="Helical" evidence="7">
    <location>
        <begin position="680"/>
        <end position="701"/>
    </location>
</feature>
<dbReference type="GO" id="GO:0005415">
    <property type="term" value="F:nucleoside:sodium symporter activity"/>
    <property type="evidence" value="ECO:0007669"/>
    <property type="project" value="TreeGrafter"/>
</dbReference>
<evidence type="ECO:0000256" key="2">
    <source>
        <dbReference type="ARBA" id="ARBA00009033"/>
    </source>
</evidence>
<dbReference type="Proteomes" id="UP000749559">
    <property type="component" value="Unassembled WGS sequence"/>
</dbReference>
<feature type="compositionally biased region" description="Basic and acidic residues" evidence="8">
    <location>
        <begin position="21"/>
        <end position="40"/>
    </location>
</feature>
<feature type="transmembrane region" description="Helical" evidence="7">
    <location>
        <begin position="546"/>
        <end position="565"/>
    </location>
</feature>
<evidence type="ECO:0000313" key="9">
    <source>
        <dbReference type="EMBL" id="CAH1790076.1"/>
    </source>
</evidence>
<dbReference type="Pfam" id="PF07662">
    <property type="entry name" value="Nucleos_tra2_C"/>
    <property type="match status" value="1"/>
</dbReference>
<feature type="transmembrane region" description="Helical" evidence="7">
    <location>
        <begin position="290"/>
        <end position="309"/>
    </location>
</feature>
<keyword evidence="4 7" id="KW-0812">Transmembrane</keyword>
<proteinExistence type="inferred from homology"/>
<feature type="transmembrane region" description="Helical" evidence="7">
    <location>
        <begin position="515"/>
        <end position="534"/>
    </location>
</feature>
<protein>
    <recommendedName>
        <fullName evidence="7">Sodium/nucleoside cotransporter</fullName>
    </recommendedName>
</protein>
<dbReference type="InterPro" id="IPR018270">
    <property type="entry name" value="C_nuclsd_transpt_met_bac"/>
</dbReference>
<feature type="transmembrane region" description="Helical" evidence="7">
    <location>
        <begin position="189"/>
        <end position="207"/>
    </location>
</feature>
<dbReference type="PANTHER" id="PTHR10590:SF4">
    <property type="entry name" value="SOLUTE CARRIER FAMILY 28 MEMBER 3"/>
    <property type="match status" value="1"/>
</dbReference>
<comment type="caution">
    <text evidence="9">The sequence shown here is derived from an EMBL/GenBank/DDBJ whole genome shotgun (WGS) entry which is preliminary data.</text>
</comment>
<comment type="subcellular location">
    <subcellularLocation>
        <location evidence="1">Cell membrane</location>
        <topology evidence="1">Multi-pass membrane protein</topology>
    </subcellularLocation>
</comment>
<dbReference type="Pfam" id="PF07670">
    <property type="entry name" value="Gate"/>
    <property type="match status" value="1"/>
</dbReference>
<keyword evidence="6 7" id="KW-0472">Membrane</keyword>
<evidence type="ECO:0000313" key="10">
    <source>
        <dbReference type="Proteomes" id="UP000749559"/>
    </source>
</evidence>
<name>A0A8J1TT27_OWEFU</name>
<feature type="compositionally biased region" description="Polar residues" evidence="8">
    <location>
        <begin position="58"/>
        <end position="96"/>
    </location>
</feature>
<gene>
    <name evidence="9" type="ORF">OFUS_LOCUS15332</name>
</gene>
<keyword evidence="7" id="KW-0813">Transport</keyword>
<feature type="transmembrane region" description="Helical" evidence="7">
    <location>
        <begin position="258"/>
        <end position="278"/>
    </location>
</feature>
<dbReference type="InterPro" id="IPR002668">
    <property type="entry name" value="CNT_N_dom"/>
</dbReference>
<dbReference type="Pfam" id="PF01773">
    <property type="entry name" value="Nucleos_tra2_N"/>
    <property type="match status" value="1"/>
</dbReference>
<accession>A0A8J1TT27</accession>
<comment type="similarity">
    <text evidence="2 7">Belongs to the concentrative nucleoside transporter (CNT) (TC 2.A.41) family.</text>
</comment>
<dbReference type="InterPro" id="IPR011642">
    <property type="entry name" value="Gate_dom"/>
</dbReference>
<sequence>MPNTKTSGVHNGGSSDNNDYYVDKKERPTSEVYENKGFEKSEEDINVTTISDGKDTPTKGSNGHLLNSYSGTDETSFVNQNGSNGHHLNSYSGTDETSSDERNGYRAIKNGDIEASKNDAAGKEPYDNLDEPNPNCCIAAIGRAQGTLDAFYKTHGTLIWRVIGAILLLGYAAYFGYAMYHRFGDEGSVRLLAMTGFAVFCVAYSLIKTHLGDHIYNGCIEPVVGFLVKHWKYLKWVGVFLIVGGFTAYIIADIAIKYSTNLISLSGMVVFILLLFIFSHNPARVRWRPVFFGLTLQMVFALLILRTSAGCETFKWLGSRVSEFLAHTDAGSRFVFGDSFEDHRFAFKILPVVIFFSCFISVLYYLGVMQLVIGKVAWVMQATMGTTAAESVNAAGNIFVGMTEAPLLIRPLINDMTKSELHAVMTGGFATIAGSVLASFILFGVPANHLLSASVMAAPAALATSKLFYPETEESKTTATNVQVMEKSDHTNIIEAASSGASSAISLVANIGANLIAFLAMLAFINATLTWFGARVGLEPPNYPALTFQFIMSYLLWPAAFLMGVRWQDCRTVAQLIGVKTFLNEFVAYTDLGVIINNRRALQNYTMIYNETGIEQRSNGDIFLGNTNTTLVGGVIEERSEVISTYALCGFANIGAIGIMLGGLGSMAPNRKGELSKMAVRAMIAGMTANFLTASIAGLLYQGSVSKC</sequence>
<evidence type="ECO:0000256" key="7">
    <source>
        <dbReference type="RuleBase" id="RU362018"/>
    </source>
</evidence>
<evidence type="ECO:0000256" key="1">
    <source>
        <dbReference type="ARBA" id="ARBA00004651"/>
    </source>
</evidence>
<keyword evidence="5 7" id="KW-1133">Transmembrane helix</keyword>
<dbReference type="NCBIfam" id="TIGR00804">
    <property type="entry name" value="nupC"/>
    <property type="match status" value="1"/>
</dbReference>
<dbReference type="InterPro" id="IPR011657">
    <property type="entry name" value="CNT_C_dom"/>
</dbReference>
<feature type="transmembrane region" description="Helical" evidence="7">
    <location>
        <begin position="345"/>
        <end position="366"/>
    </location>
</feature>
<dbReference type="InterPro" id="IPR008276">
    <property type="entry name" value="C_nuclsd_transpt"/>
</dbReference>
<dbReference type="GO" id="GO:0005886">
    <property type="term" value="C:plasma membrane"/>
    <property type="evidence" value="ECO:0007669"/>
    <property type="project" value="UniProtKB-SubCell"/>
</dbReference>
<feature type="transmembrane region" description="Helical" evidence="7">
    <location>
        <begin position="233"/>
        <end position="252"/>
    </location>
</feature>
<keyword evidence="3" id="KW-1003">Cell membrane</keyword>
<feature type="compositionally biased region" description="Polar residues" evidence="8">
    <location>
        <begin position="1"/>
        <end position="18"/>
    </location>
</feature>